<comment type="caution">
    <text evidence="2">The sequence shown here is derived from an EMBL/GenBank/DDBJ whole genome shotgun (WGS) entry which is preliminary data.</text>
</comment>
<dbReference type="Pfam" id="PF20114">
    <property type="entry name" value="DUF6504"/>
    <property type="match status" value="1"/>
</dbReference>
<organism evidence="2 3">
    <name type="scientific">Micrococcoides hystricis</name>
    <dbReference type="NCBI Taxonomy" id="1572761"/>
    <lineage>
        <taxon>Bacteria</taxon>
        <taxon>Bacillati</taxon>
        <taxon>Actinomycetota</taxon>
        <taxon>Actinomycetes</taxon>
        <taxon>Micrococcales</taxon>
        <taxon>Micrococcaceae</taxon>
        <taxon>Micrococcoides</taxon>
    </lineage>
</organism>
<name>A0ABV6P7L1_9MICC</name>
<keyword evidence="3" id="KW-1185">Reference proteome</keyword>
<proteinExistence type="predicted"/>
<evidence type="ECO:0000313" key="2">
    <source>
        <dbReference type="EMBL" id="MFC0581113.1"/>
    </source>
</evidence>
<dbReference type="Proteomes" id="UP001589862">
    <property type="component" value="Unassembled WGS sequence"/>
</dbReference>
<gene>
    <name evidence="2" type="ORF">ACFFFR_01740</name>
</gene>
<accession>A0ABV6P7L1</accession>
<dbReference type="RefSeq" id="WP_377457690.1">
    <property type="nucleotide sequence ID" value="NZ_JBHLUB010000001.1"/>
</dbReference>
<dbReference type="EMBL" id="JBHLUB010000001">
    <property type="protein sequence ID" value="MFC0581113.1"/>
    <property type="molecule type" value="Genomic_DNA"/>
</dbReference>
<reference evidence="2 3" key="1">
    <citation type="submission" date="2024-09" db="EMBL/GenBank/DDBJ databases">
        <authorList>
            <person name="Sun Q."/>
            <person name="Mori K."/>
        </authorList>
    </citation>
    <scope>NUCLEOTIDE SEQUENCE [LARGE SCALE GENOMIC DNA]</scope>
    <source>
        <strain evidence="2 3">NCAIM B.02604</strain>
    </source>
</reference>
<evidence type="ECO:0000313" key="3">
    <source>
        <dbReference type="Proteomes" id="UP001589862"/>
    </source>
</evidence>
<evidence type="ECO:0000259" key="1">
    <source>
        <dbReference type="Pfam" id="PF20114"/>
    </source>
</evidence>
<dbReference type="InterPro" id="IPR045443">
    <property type="entry name" value="DUF6504"/>
</dbReference>
<protein>
    <submittedName>
        <fullName evidence="2">DUF6504 family protein</fullName>
    </submittedName>
</protein>
<sequence>MNVNQHEDAALLAKHRRRGRPAMFTQALRVETTTSGQPLRVHWGGRAWKVAATPMRWYARRPWWEEEYRVAKEDLLGCVEEEVWRVQVSLAGSGLRTLDLSHRQDTGAWRLLYVHDTALSA</sequence>
<feature type="domain" description="DUF6504" evidence="1">
    <location>
        <begin position="28"/>
        <end position="116"/>
    </location>
</feature>